<feature type="transmembrane region" description="Helical" evidence="5">
    <location>
        <begin position="104"/>
        <end position="124"/>
    </location>
</feature>
<name>A0A849SWI9_UNCEI</name>
<evidence type="ECO:0000256" key="1">
    <source>
        <dbReference type="ARBA" id="ARBA00004141"/>
    </source>
</evidence>
<organism evidence="7 8">
    <name type="scientific">Eiseniibacteriota bacterium</name>
    <dbReference type="NCBI Taxonomy" id="2212470"/>
    <lineage>
        <taxon>Bacteria</taxon>
        <taxon>Candidatus Eiseniibacteriota</taxon>
    </lineage>
</organism>
<dbReference type="InterPro" id="IPR035952">
    <property type="entry name" value="Rhomboid-like_sf"/>
</dbReference>
<dbReference type="InterPro" id="IPR022764">
    <property type="entry name" value="Peptidase_S54_rhomboid_dom"/>
</dbReference>
<evidence type="ECO:0000313" key="8">
    <source>
        <dbReference type="Proteomes" id="UP000580839"/>
    </source>
</evidence>
<protein>
    <submittedName>
        <fullName evidence="7">Rhomboid family intramembrane serine protease</fullName>
    </submittedName>
</protein>
<dbReference type="SUPFAM" id="SSF144091">
    <property type="entry name" value="Rhomboid-like"/>
    <property type="match status" value="1"/>
</dbReference>
<evidence type="ECO:0000313" key="7">
    <source>
        <dbReference type="EMBL" id="NOT33509.1"/>
    </source>
</evidence>
<comment type="subcellular location">
    <subcellularLocation>
        <location evidence="1">Membrane</location>
        <topology evidence="1">Multi-pass membrane protein</topology>
    </subcellularLocation>
</comment>
<evidence type="ECO:0000259" key="6">
    <source>
        <dbReference type="Pfam" id="PF01694"/>
    </source>
</evidence>
<gene>
    <name evidence="7" type="ORF">HOP12_04980</name>
</gene>
<dbReference type="GO" id="GO:0006508">
    <property type="term" value="P:proteolysis"/>
    <property type="evidence" value="ECO:0007669"/>
    <property type="project" value="UniProtKB-KW"/>
</dbReference>
<dbReference type="FunFam" id="1.20.1540.10:FF:000027">
    <property type="entry name" value="Rhomboid family intramembrane serine protease"/>
    <property type="match status" value="1"/>
</dbReference>
<keyword evidence="7" id="KW-0645">Protease</keyword>
<dbReference type="Gene3D" id="1.20.1540.10">
    <property type="entry name" value="Rhomboid-like"/>
    <property type="match status" value="1"/>
</dbReference>
<keyword evidence="4 5" id="KW-0472">Membrane</keyword>
<dbReference type="GO" id="GO:0004252">
    <property type="term" value="F:serine-type endopeptidase activity"/>
    <property type="evidence" value="ECO:0007669"/>
    <property type="project" value="InterPro"/>
</dbReference>
<feature type="transmembrane region" description="Helical" evidence="5">
    <location>
        <begin position="130"/>
        <end position="149"/>
    </location>
</feature>
<dbReference type="PANTHER" id="PTHR43731">
    <property type="entry name" value="RHOMBOID PROTEASE"/>
    <property type="match status" value="1"/>
</dbReference>
<keyword evidence="3 5" id="KW-1133">Transmembrane helix</keyword>
<dbReference type="AlphaFoldDB" id="A0A849SWI9"/>
<feature type="transmembrane region" description="Helical" evidence="5">
    <location>
        <begin position="161"/>
        <end position="181"/>
    </location>
</feature>
<evidence type="ECO:0000256" key="3">
    <source>
        <dbReference type="ARBA" id="ARBA00022989"/>
    </source>
</evidence>
<dbReference type="Proteomes" id="UP000580839">
    <property type="component" value="Unassembled WGS sequence"/>
</dbReference>
<evidence type="ECO:0000256" key="4">
    <source>
        <dbReference type="ARBA" id="ARBA00023136"/>
    </source>
</evidence>
<dbReference type="PANTHER" id="PTHR43731:SF26">
    <property type="entry name" value="RHOMBOID-LIKE PROTEIN 10, CHLOROPLASTIC"/>
    <property type="match status" value="1"/>
</dbReference>
<feature type="transmembrane region" description="Helical" evidence="5">
    <location>
        <begin position="21"/>
        <end position="47"/>
    </location>
</feature>
<feature type="transmembrane region" description="Helical" evidence="5">
    <location>
        <begin position="67"/>
        <end position="92"/>
    </location>
</feature>
<dbReference type="Pfam" id="PF01694">
    <property type="entry name" value="Rhomboid"/>
    <property type="match status" value="1"/>
</dbReference>
<sequence length="237" mass="25489">MIPLRDENPSGRTPHLTRLIILINALVFVYELSLGPALQEFALAFGIVPAHVSNALAGRGNLVTDALVPLFTSMFLHGGWLHLISNMWYLWIFGDNIEDQFGHLGFVLFYLGAGLASGLLHFAMQTGSPIPTVGASGAIAGVLGAYVVLFPRARVITLVPLFVFIQLMALPAVVVLGLWFVTQFFNGALSLLYTSDSGGGVAWWGHIGGFAFGVLVALVARGRVRAAARRSSFELRP</sequence>
<feature type="transmembrane region" description="Helical" evidence="5">
    <location>
        <begin position="201"/>
        <end position="220"/>
    </location>
</feature>
<keyword evidence="7" id="KW-0378">Hydrolase</keyword>
<keyword evidence="2 5" id="KW-0812">Transmembrane</keyword>
<dbReference type="GO" id="GO:0016020">
    <property type="term" value="C:membrane"/>
    <property type="evidence" value="ECO:0007669"/>
    <property type="project" value="UniProtKB-SubCell"/>
</dbReference>
<dbReference type="InterPro" id="IPR050925">
    <property type="entry name" value="Rhomboid_protease_S54"/>
</dbReference>
<reference evidence="7 8" key="1">
    <citation type="submission" date="2020-04" db="EMBL/GenBank/DDBJ databases">
        <title>Metagenomic profiling of ammonia- and methane-oxidizing microorganisms in a Dutch drinking water treatment plant.</title>
        <authorList>
            <person name="Poghosyan L."/>
            <person name="Leucker S."/>
        </authorList>
    </citation>
    <scope>NUCLEOTIDE SEQUENCE [LARGE SCALE GENOMIC DNA]</scope>
    <source>
        <strain evidence="7">S-RSF-IL-03</strain>
    </source>
</reference>
<comment type="caution">
    <text evidence="7">The sequence shown here is derived from an EMBL/GenBank/DDBJ whole genome shotgun (WGS) entry which is preliminary data.</text>
</comment>
<evidence type="ECO:0000256" key="5">
    <source>
        <dbReference type="SAM" id="Phobius"/>
    </source>
</evidence>
<proteinExistence type="predicted"/>
<dbReference type="EMBL" id="JABFRW010000052">
    <property type="protein sequence ID" value="NOT33509.1"/>
    <property type="molecule type" value="Genomic_DNA"/>
</dbReference>
<evidence type="ECO:0000256" key="2">
    <source>
        <dbReference type="ARBA" id="ARBA00022692"/>
    </source>
</evidence>
<feature type="domain" description="Peptidase S54 rhomboid" evidence="6">
    <location>
        <begin position="67"/>
        <end position="220"/>
    </location>
</feature>
<accession>A0A849SWI9</accession>